<evidence type="ECO:0000256" key="1">
    <source>
        <dbReference type="SAM" id="Phobius"/>
    </source>
</evidence>
<keyword evidence="3" id="KW-1185">Reference proteome</keyword>
<dbReference type="PROSITE" id="PS51257">
    <property type="entry name" value="PROKAR_LIPOPROTEIN"/>
    <property type="match status" value="1"/>
</dbReference>
<reference evidence="2 3" key="1">
    <citation type="submission" date="2021-04" db="EMBL/GenBank/DDBJ databases">
        <authorList>
            <person name="Bliznina A."/>
        </authorList>
    </citation>
    <scope>NUCLEOTIDE SEQUENCE [LARGE SCALE GENOMIC DNA]</scope>
</reference>
<dbReference type="Proteomes" id="UP001158576">
    <property type="component" value="Chromosome XSR"/>
</dbReference>
<evidence type="ECO:0000313" key="3">
    <source>
        <dbReference type="Proteomes" id="UP001158576"/>
    </source>
</evidence>
<dbReference type="EMBL" id="OU015569">
    <property type="protein sequence ID" value="CAG5094431.1"/>
    <property type="molecule type" value="Genomic_DNA"/>
</dbReference>
<feature type="transmembrane region" description="Helical" evidence="1">
    <location>
        <begin position="20"/>
        <end position="44"/>
    </location>
</feature>
<name>A0ABN7S774_OIKDI</name>
<organism evidence="2 3">
    <name type="scientific">Oikopleura dioica</name>
    <name type="common">Tunicate</name>
    <dbReference type="NCBI Taxonomy" id="34765"/>
    <lineage>
        <taxon>Eukaryota</taxon>
        <taxon>Metazoa</taxon>
        <taxon>Chordata</taxon>
        <taxon>Tunicata</taxon>
        <taxon>Appendicularia</taxon>
        <taxon>Copelata</taxon>
        <taxon>Oikopleuridae</taxon>
        <taxon>Oikopleura</taxon>
    </lineage>
</organism>
<keyword evidence="1" id="KW-1133">Transmembrane helix</keyword>
<accession>A0ABN7S774</accession>
<sequence>MTVYSREKDEEFSDVIEGDAHIIINCIIFAMGCILLLLCVIVCYDACRYSLFGKNLKESLPCRKKNSQDLDPYTTA</sequence>
<evidence type="ECO:0000313" key="2">
    <source>
        <dbReference type="EMBL" id="CAG5094431.1"/>
    </source>
</evidence>
<keyword evidence="1" id="KW-0812">Transmembrane</keyword>
<proteinExistence type="predicted"/>
<gene>
    <name evidence="2" type="ORF">OKIOD_LOCUS5108</name>
</gene>
<keyword evidence="1" id="KW-0472">Membrane</keyword>
<protein>
    <submittedName>
        <fullName evidence="2">Oidioi.mRNA.OKI2018_I69.XSR.g13550.t1.cds</fullName>
    </submittedName>
</protein>